<accession>A0A8S5UH09</accession>
<protein>
    <submittedName>
        <fullName evidence="1">Uncharacterized protein</fullName>
    </submittedName>
</protein>
<name>A0A8S5UH09_9CAUD</name>
<dbReference type="EMBL" id="BK016086">
    <property type="protein sequence ID" value="DAF93662.1"/>
    <property type="molecule type" value="Genomic_DNA"/>
</dbReference>
<sequence length="117" mass="13367">MLGHNVKAFPLERDKLLAELNPPPIERHDAMYPPRQRFPEISLMVFAVNAENWEIEPDKLFDACKQAFEDSCGKHVCDGGKDQLSIMIGDCGFVMYSYYRTLGCRYINVSLVPSFGY</sequence>
<evidence type="ECO:0000313" key="1">
    <source>
        <dbReference type="EMBL" id="DAF93662.1"/>
    </source>
</evidence>
<reference evidence="1" key="1">
    <citation type="journal article" date="2021" name="Proc. Natl. Acad. Sci. U.S.A.">
        <title>A Catalog of Tens of Thousands of Viruses from Human Metagenomes Reveals Hidden Associations with Chronic Diseases.</title>
        <authorList>
            <person name="Tisza M.J."/>
            <person name="Buck C.B."/>
        </authorList>
    </citation>
    <scope>NUCLEOTIDE SEQUENCE</scope>
    <source>
        <strain evidence="1">Ctshb19</strain>
    </source>
</reference>
<proteinExistence type="predicted"/>
<organism evidence="1">
    <name type="scientific">Myoviridae sp. ctshb19</name>
    <dbReference type="NCBI Taxonomy" id="2825194"/>
    <lineage>
        <taxon>Viruses</taxon>
        <taxon>Duplodnaviria</taxon>
        <taxon>Heunggongvirae</taxon>
        <taxon>Uroviricota</taxon>
        <taxon>Caudoviricetes</taxon>
    </lineage>
</organism>